<feature type="transmembrane region" description="Helical" evidence="3">
    <location>
        <begin position="336"/>
        <end position="361"/>
    </location>
</feature>
<evidence type="ECO:0000256" key="4">
    <source>
        <dbReference type="SAM" id="MobiDB-lite"/>
    </source>
</evidence>
<feature type="transmembrane region" description="Helical" evidence="3">
    <location>
        <begin position="505"/>
        <end position="524"/>
    </location>
</feature>
<comment type="similarity">
    <text evidence="3">Belongs to the organo anion transporter (TC 2.A.60) family.</text>
</comment>
<keyword evidence="3" id="KW-1133">Transmembrane helix</keyword>
<dbReference type="NCBIfam" id="TIGR00805">
    <property type="entry name" value="oat"/>
    <property type="match status" value="1"/>
</dbReference>
<dbReference type="PROSITE" id="PS50850">
    <property type="entry name" value="MFS"/>
    <property type="match status" value="1"/>
</dbReference>
<feature type="transmembrane region" description="Helical" evidence="3">
    <location>
        <begin position="60"/>
        <end position="80"/>
    </location>
</feature>
<evidence type="ECO:0000313" key="7">
    <source>
        <dbReference type="Proteomes" id="UP001158576"/>
    </source>
</evidence>
<protein>
    <recommendedName>
        <fullName evidence="3">Solute carrier organic anion transporter family member</fullName>
    </recommendedName>
</protein>
<dbReference type="EMBL" id="OU015567">
    <property type="protein sequence ID" value="CAG5109861.1"/>
    <property type="molecule type" value="Genomic_DNA"/>
</dbReference>
<dbReference type="PANTHER" id="PTHR11388:SF100">
    <property type="entry name" value="SOLUTE CARRIER ORGANIC ANION TRANSPORTER FAMILY MEMBER 4A1"/>
    <property type="match status" value="1"/>
</dbReference>
<evidence type="ECO:0000256" key="3">
    <source>
        <dbReference type="RuleBase" id="RU362056"/>
    </source>
</evidence>
<feature type="transmembrane region" description="Helical" evidence="3">
    <location>
        <begin position="592"/>
        <end position="615"/>
    </location>
</feature>
<keyword evidence="7" id="KW-1185">Reference proteome</keyword>
<name>A0ABN7T1A6_OIKDI</name>
<dbReference type="PANTHER" id="PTHR11388">
    <property type="entry name" value="ORGANIC ANION TRANSPORTER"/>
    <property type="match status" value="1"/>
</dbReference>
<comment type="subcellular location">
    <subcellularLocation>
        <location evidence="3">Cell membrane</location>
        <topology evidence="3">Multi-pass membrane protein</topology>
    </subcellularLocation>
    <subcellularLocation>
        <location evidence="1">Membrane</location>
        <topology evidence="1">Multi-pass membrane protein</topology>
    </subcellularLocation>
</comment>
<evidence type="ECO:0000259" key="5">
    <source>
        <dbReference type="PROSITE" id="PS50850"/>
    </source>
</evidence>
<keyword evidence="2" id="KW-1015">Disulfide bond</keyword>
<feature type="transmembrane region" description="Helical" evidence="3">
    <location>
        <begin position="303"/>
        <end position="324"/>
    </location>
</feature>
<sequence length="658" mass="70986">MGEDSKWRYFRLCCVPRSWFLVLIMCIAAFIQGFVVNGLVNVTVSPIQRRFQLSSADMGLVASIYDIANIIVILPVTFLFARASKSLVTGLTFMILGLGGIIFSLPHFLDDDYTSTLDFDAASENGTCLTSTQQCEIVAGVSQNRFYYGFFLAGQALNGIGAAALWTLGTVYIDENLSQEGAPIAIGIYEGTGVLGPAAGFLVGGSLLSSWVDGKAMQPADMNPDSALWVGNWWLGYVIGGIAGLLSGFLMAGLPGKLKDADAKQEQRIHEIQKGQSSKTHEDSGSARDWWRSGLTLLQNAPFMFLIFTGGFEAGFVSITATYGSKYIEEVYGIDAGTAAISIGAIAVAAGAVGQTVGGIWVGKAKPTVKKQLLFGLTSLLISLCFSFVGFYHCDETIFAGANLKYDTVLSSPSNSDLNFTDSDLNLDDFSAANFDHSCFENSTCPCSLEIFDPICVNGVSYFSSCFAGCDSSNATEITKCDCLPEPENVEVTIGACPNQKKCHFAVMLTYEFLVLFFTFLNGVPATNSILRMVPQSLKSQAMGLNIAMLRLIGSIPGPIIFGKLIDSVCILWQQSCGKDGSCRLYNKNSFMITWVVVHIVYKILGGIGWAGAYFSFKSEDEVEQPTNDSAKRIRSSQLNNSVGVDNPGFNDKYSARS</sequence>
<proteinExistence type="inferred from homology"/>
<keyword evidence="3" id="KW-0406">Ion transport</keyword>
<dbReference type="Gene3D" id="1.20.1250.20">
    <property type="entry name" value="MFS general substrate transporter like domains"/>
    <property type="match status" value="1"/>
</dbReference>
<evidence type="ECO:0000256" key="2">
    <source>
        <dbReference type="ARBA" id="ARBA00023157"/>
    </source>
</evidence>
<feature type="transmembrane region" description="Helical" evidence="3">
    <location>
        <begin position="87"/>
        <end position="109"/>
    </location>
</feature>
<reference evidence="6 7" key="1">
    <citation type="submission" date="2021-04" db="EMBL/GenBank/DDBJ databases">
        <authorList>
            <person name="Bliznina A."/>
        </authorList>
    </citation>
    <scope>NUCLEOTIDE SEQUENCE [LARGE SCALE GENOMIC DNA]</scope>
</reference>
<keyword evidence="3" id="KW-0812">Transmembrane</keyword>
<keyword evidence="3" id="KW-0813">Transport</keyword>
<dbReference type="Pfam" id="PF03137">
    <property type="entry name" value="OATP"/>
    <property type="match status" value="1"/>
</dbReference>
<gene>
    <name evidence="6" type="ORF">OKIOD_LOCUS13101</name>
</gene>
<feature type="domain" description="Major facilitator superfamily (MFS) profile" evidence="5">
    <location>
        <begin position="21"/>
        <end position="624"/>
    </location>
</feature>
<dbReference type="InterPro" id="IPR020846">
    <property type="entry name" value="MFS_dom"/>
</dbReference>
<feature type="transmembrane region" description="Helical" evidence="3">
    <location>
        <begin position="20"/>
        <end position="40"/>
    </location>
</feature>
<accession>A0ABN7T1A6</accession>
<feature type="transmembrane region" description="Helical" evidence="3">
    <location>
        <begin position="373"/>
        <end position="392"/>
    </location>
</feature>
<comment type="caution">
    <text evidence="3">Lacks conserved residue(s) required for the propagation of feature annotation.</text>
</comment>
<dbReference type="InterPro" id="IPR004156">
    <property type="entry name" value="OATP"/>
</dbReference>
<evidence type="ECO:0000256" key="1">
    <source>
        <dbReference type="ARBA" id="ARBA00004141"/>
    </source>
</evidence>
<feature type="region of interest" description="Disordered" evidence="4">
    <location>
        <begin position="626"/>
        <end position="658"/>
    </location>
</feature>
<evidence type="ECO:0000313" key="6">
    <source>
        <dbReference type="EMBL" id="CAG5109861.1"/>
    </source>
</evidence>
<dbReference type="Proteomes" id="UP001158576">
    <property type="component" value="Chromosome 2"/>
</dbReference>
<feature type="transmembrane region" description="Helical" evidence="3">
    <location>
        <begin position="194"/>
        <end position="212"/>
    </location>
</feature>
<keyword evidence="3" id="KW-0472">Membrane</keyword>
<dbReference type="SUPFAM" id="SSF103473">
    <property type="entry name" value="MFS general substrate transporter"/>
    <property type="match status" value="2"/>
</dbReference>
<feature type="transmembrane region" description="Helical" evidence="3">
    <location>
        <begin position="146"/>
        <end position="173"/>
    </location>
</feature>
<dbReference type="InterPro" id="IPR036259">
    <property type="entry name" value="MFS_trans_sf"/>
</dbReference>
<feature type="transmembrane region" description="Helical" evidence="3">
    <location>
        <begin position="232"/>
        <end position="254"/>
    </location>
</feature>
<organism evidence="6 7">
    <name type="scientific">Oikopleura dioica</name>
    <name type="common">Tunicate</name>
    <dbReference type="NCBI Taxonomy" id="34765"/>
    <lineage>
        <taxon>Eukaryota</taxon>
        <taxon>Metazoa</taxon>
        <taxon>Chordata</taxon>
        <taxon>Tunicata</taxon>
        <taxon>Appendicularia</taxon>
        <taxon>Copelata</taxon>
        <taxon>Oikopleuridae</taxon>
        <taxon>Oikopleura</taxon>
    </lineage>
</organism>